<dbReference type="GO" id="GO:0008270">
    <property type="term" value="F:zinc ion binding"/>
    <property type="evidence" value="ECO:0007669"/>
    <property type="project" value="InterPro"/>
</dbReference>
<accession>A0AAP0P7F3</accession>
<dbReference type="InterPro" id="IPR054722">
    <property type="entry name" value="PolX-like_BBD"/>
</dbReference>
<gene>
    <name evidence="2" type="ORF">Scep_012362</name>
</gene>
<dbReference type="Pfam" id="PF22936">
    <property type="entry name" value="Pol_BBD"/>
    <property type="match status" value="1"/>
</dbReference>
<dbReference type="InterPro" id="IPR036875">
    <property type="entry name" value="Znf_CCHC_sf"/>
</dbReference>
<sequence length="219" mass="25071">MQAQDQRRFMREDRVVEGALQAMHEDHKKSYKKGPTSGENMGIYSRRNYPPCYHCGKKGHPPYKYWDRPDAKCTKCDKLGHEAVICKSESQSNEVEAKVVDLYDEDRIFIASCEIIEDSNKSWLIDSGCTNHMCRDITLFRDMKPVEIQKVRIENGGYILAKGKGTVSITTSSGIKLISDVLYIPDIDQNLLSVGQLIEKGYKVSFEDLHCVIFLCYWS</sequence>
<dbReference type="EMBL" id="JBBNAG010000005">
    <property type="protein sequence ID" value="KAK9132834.1"/>
    <property type="molecule type" value="Genomic_DNA"/>
</dbReference>
<comment type="caution">
    <text evidence="2">The sequence shown here is derived from an EMBL/GenBank/DDBJ whole genome shotgun (WGS) entry which is preliminary data.</text>
</comment>
<dbReference type="SUPFAM" id="SSF57756">
    <property type="entry name" value="Retrovirus zinc finger-like domains"/>
    <property type="match status" value="1"/>
</dbReference>
<protein>
    <recommendedName>
        <fullName evidence="1">Retrovirus-related Pol polyprotein from transposon TNT 1-94-like beta-barrel domain-containing protein</fullName>
    </recommendedName>
</protein>
<name>A0AAP0P7F3_9MAGN</name>
<dbReference type="PANTHER" id="PTHR47592:SF27">
    <property type="entry name" value="OS08G0421700 PROTEIN"/>
    <property type="match status" value="1"/>
</dbReference>
<dbReference type="AlphaFoldDB" id="A0AAP0P7F3"/>
<feature type="domain" description="Retrovirus-related Pol polyprotein from transposon TNT 1-94-like beta-barrel" evidence="1">
    <location>
        <begin position="123"/>
        <end position="202"/>
    </location>
</feature>
<dbReference type="Proteomes" id="UP001419268">
    <property type="component" value="Unassembled WGS sequence"/>
</dbReference>
<dbReference type="PANTHER" id="PTHR47592">
    <property type="entry name" value="PBF68 PROTEIN"/>
    <property type="match status" value="1"/>
</dbReference>
<evidence type="ECO:0000313" key="3">
    <source>
        <dbReference type="Proteomes" id="UP001419268"/>
    </source>
</evidence>
<proteinExistence type="predicted"/>
<evidence type="ECO:0000313" key="2">
    <source>
        <dbReference type="EMBL" id="KAK9132834.1"/>
    </source>
</evidence>
<organism evidence="2 3">
    <name type="scientific">Stephania cephalantha</name>
    <dbReference type="NCBI Taxonomy" id="152367"/>
    <lineage>
        <taxon>Eukaryota</taxon>
        <taxon>Viridiplantae</taxon>
        <taxon>Streptophyta</taxon>
        <taxon>Embryophyta</taxon>
        <taxon>Tracheophyta</taxon>
        <taxon>Spermatophyta</taxon>
        <taxon>Magnoliopsida</taxon>
        <taxon>Ranunculales</taxon>
        <taxon>Menispermaceae</taxon>
        <taxon>Menispermoideae</taxon>
        <taxon>Cissampelideae</taxon>
        <taxon>Stephania</taxon>
    </lineage>
</organism>
<evidence type="ECO:0000259" key="1">
    <source>
        <dbReference type="Pfam" id="PF22936"/>
    </source>
</evidence>
<keyword evidence="3" id="KW-1185">Reference proteome</keyword>
<dbReference type="GO" id="GO:0003676">
    <property type="term" value="F:nucleic acid binding"/>
    <property type="evidence" value="ECO:0007669"/>
    <property type="project" value="InterPro"/>
</dbReference>
<reference evidence="2 3" key="1">
    <citation type="submission" date="2024-01" db="EMBL/GenBank/DDBJ databases">
        <title>Genome assemblies of Stephania.</title>
        <authorList>
            <person name="Yang L."/>
        </authorList>
    </citation>
    <scope>NUCLEOTIDE SEQUENCE [LARGE SCALE GENOMIC DNA]</scope>
    <source>
        <strain evidence="2">JXDWG</strain>
        <tissue evidence="2">Leaf</tissue>
    </source>
</reference>